<feature type="domain" description="Peptidoglycan recognition protein family" evidence="3">
    <location>
        <begin position="65"/>
        <end position="220"/>
    </location>
</feature>
<dbReference type="GO" id="GO:0008745">
    <property type="term" value="F:N-acetylmuramoyl-L-alanine amidase activity"/>
    <property type="evidence" value="ECO:0007669"/>
    <property type="project" value="InterPro"/>
</dbReference>
<evidence type="ECO:0000313" key="5">
    <source>
        <dbReference type="Proteomes" id="UP001208570"/>
    </source>
</evidence>
<dbReference type="GO" id="GO:0009253">
    <property type="term" value="P:peptidoglycan catabolic process"/>
    <property type="evidence" value="ECO:0007669"/>
    <property type="project" value="InterPro"/>
</dbReference>
<evidence type="ECO:0000313" key="4">
    <source>
        <dbReference type="EMBL" id="KAK2146070.1"/>
    </source>
</evidence>
<evidence type="ECO:0000256" key="1">
    <source>
        <dbReference type="ARBA" id="ARBA00007553"/>
    </source>
</evidence>
<dbReference type="SMART" id="SM00701">
    <property type="entry name" value="PGRP"/>
    <property type="match status" value="1"/>
</dbReference>
<evidence type="ECO:0000256" key="2">
    <source>
        <dbReference type="SAM" id="SignalP"/>
    </source>
</evidence>
<evidence type="ECO:0000259" key="3">
    <source>
        <dbReference type="SMART" id="SM00701"/>
    </source>
</evidence>
<dbReference type="InterPro" id="IPR015510">
    <property type="entry name" value="PGRP"/>
</dbReference>
<dbReference type="Pfam" id="PF01510">
    <property type="entry name" value="Amidase_2"/>
    <property type="match status" value="1"/>
</dbReference>
<dbReference type="AlphaFoldDB" id="A0AAD9J571"/>
<proteinExistence type="inferred from homology"/>
<organism evidence="4 5">
    <name type="scientific">Paralvinella palmiformis</name>
    <dbReference type="NCBI Taxonomy" id="53620"/>
    <lineage>
        <taxon>Eukaryota</taxon>
        <taxon>Metazoa</taxon>
        <taxon>Spiralia</taxon>
        <taxon>Lophotrochozoa</taxon>
        <taxon>Annelida</taxon>
        <taxon>Polychaeta</taxon>
        <taxon>Sedentaria</taxon>
        <taxon>Canalipalpata</taxon>
        <taxon>Terebellida</taxon>
        <taxon>Terebelliformia</taxon>
        <taxon>Alvinellidae</taxon>
        <taxon>Paralvinella</taxon>
    </lineage>
</organism>
<feature type="chain" id="PRO_5042262795" description="Peptidoglycan recognition protein family domain-containing protein" evidence="2">
    <location>
        <begin position="24"/>
        <end position="236"/>
    </location>
</feature>
<keyword evidence="2" id="KW-0732">Signal</keyword>
<dbReference type="PANTHER" id="PTHR11022">
    <property type="entry name" value="PEPTIDOGLYCAN RECOGNITION PROTEIN"/>
    <property type="match status" value="1"/>
</dbReference>
<gene>
    <name evidence="4" type="ORF">LSH36_635g01050</name>
</gene>
<dbReference type="InterPro" id="IPR002502">
    <property type="entry name" value="Amidase_domain"/>
</dbReference>
<dbReference type="GO" id="GO:0008270">
    <property type="term" value="F:zinc ion binding"/>
    <property type="evidence" value="ECO:0007669"/>
    <property type="project" value="InterPro"/>
</dbReference>
<dbReference type="Proteomes" id="UP001208570">
    <property type="component" value="Unassembled WGS sequence"/>
</dbReference>
<sequence>MLYVRLLLCTSLLVLCGVKYNEACGRPTFRPTVRCGPHGCSYGGQAEWKFSKQNPSEGQCQSLDEAIIKRRDWRATAARHQMSIDGAARKVFVWQTGSDVCHLVGLTGYRCENCLRDSTCLPSVIYALQDDDLSKGKDDIRYNFLIGQDGVIYEGRGWGVVGQHTDGEDDTSIGVAMIGDFNSREPNQASQDALDKLMMCGKAAGELTPDVKLVSSRQMAGQAFYSLLQRCNGLCV</sequence>
<name>A0AAD9J571_9ANNE</name>
<dbReference type="Gene3D" id="3.40.80.10">
    <property type="entry name" value="Peptidoglycan recognition protein-like"/>
    <property type="match status" value="1"/>
</dbReference>
<reference evidence="4" key="1">
    <citation type="journal article" date="2023" name="Mol. Biol. Evol.">
        <title>Third-Generation Sequencing Reveals the Adaptive Role of the Epigenome in Three Deep-Sea Polychaetes.</title>
        <authorList>
            <person name="Perez M."/>
            <person name="Aroh O."/>
            <person name="Sun Y."/>
            <person name="Lan Y."/>
            <person name="Juniper S.K."/>
            <person name="Young C.R."/>
            <person name="Angers B."/>
            <person name="Qian P.Y."/>
        </authorList>
    </citation>
    <scope>NUCLEOTIDE SEQUENCE</scope>
    <source>
        <strain evidence="4">P08H-3</strain>
    </source>
</reference>
<dbReference type="InterPro" id="IPR006619">
    <property type="entry name" value="PGRP_domain_met/bac"/>
</dbReference>
<keyword evidence="5" id="KW-1185">Reference proteome</keyword>
<feature type="signal peptide" evidence="2">
    <location>
        <begin position="1"/>
        <end position="23"/>
    </location>
</feature>
<dbReference type="CDD" id="cd06583">
    <property type="entry name" value="PGRP"/>
    <property type="match status" value="1"/>
</dbReference>
<protein>
    <recommendedName>
        <fullName evidence="3">Peptidoglycan recognition protein family domain-containing protein</fullName>
    </recommendedName>
</protein>
<comment type="caution">
    <text evidence="4">The sequence shown here is derived from an EMBL/GenBank/DDBJ whole genome shotgun (WGS) entry which is preliminary data.</text>
</comment>
<comment type="similarity">
    <text evidence="1">Belongs to the N-acetylmuramoyl-L-alanine amidase 2 family.</text>
</comment>
<dbReference type="EMBL" id="JAODUP010000635">
    <property type="protein sequence ID" value="KAK2146070.1"/>
    <property type="molecule type" value="Genomic_DNA"/>
</dbReference>
<dbReference type="InterPro" id="IPR036505">
    <property type="entry name" value="Amidase/PGRP_sf"/>
</dbReference>
<dbReference type="PANTHER" id="PTHR11022:SF41">
    <property type="entry name" value="PEPTIDOGLYCAN-RECOGNITION PROTEIN LC-RELATED"/>
    <property type="match status" value="1"/>
</dbReference>
<accession>A0AAD9J571</accession>
<dbReference type="SUPFAM" id="SSF55846">
    <property type="entry name" value="N-acetylmuramoyl-L-alanine amidase-like"/>
    <property type="match status" value="1"/>
</dbReference>